<dbReference type="CDD" id="cd00051">
    <property type="entry name" value="EFh"/>
    <property type="match status" value="1"/>
</dbReference>
<accession>A0A210PVJ2</accession>
<feature type="compositionally biased region" description="Basic and acidic residues" evidence="4">
    <location>
        <begin position="37"/>
        <end position="125"/>
    </location>
</feature>
<keyword evidence="1" id="KW-0479">Metal-binding</keyword>
<organism evidence="6 7">
    <name type="scientific">Mizuhopecten yessoensis</name>
    <name type="common">Japanese scallop</name>
    <name type="synonym">Patinopecten yessoensis</name>
    <dbReference type="NCBI Taxonomy" id="6573"/>
    <lineage>
        <taxon>Eukaryota</taxon>
        <taxon>Metazoa</taxon>
        <taxon>Spiralia</taxon>
        <taxon>Lophotrochozoa</taxon>
        <taxon>Mollusca</taxon>
        <taxon>Bivalvia</taxon>
        <taxon>Autobranchia</taxon>
        <taxon>Pteriomorphia</taxon>
        <taxon>Pectinida</taxon>
        <taxon>Pectinoidea</taxon>
        <taxon>Pectinidae</taxon>
        <taxon>Mizuhopecten</taxon>
    </lineage>
</organism>
<dbReference type="InterPro" id="IPR011992">
    <property type="entry name" value="EF-hand-dom_pair"/>
</dbReference>
<evidence type="ECO:0000256" key="2">
    <source>
        <dbReference type="ARBA" id="ARBA00022737"/>
    </source>
</evidence>
<evidence type="ECO:0000256" key="3">
    <source>
        <dbReference type="ARBA" id="ARBA00022837"/>
    </source>
</evidence>
<keyword evidence="7" id="KW-1185">Reference proteome</keyword>
<dbReference type="InterPro" id="IPR002048">
    <property type="entry name" value="EF_hand_dom"/>
</dbReference>
<reference evidence="6 7" key="1">
    <citation type="journal article" date="2017" name="Nat. Ecol. Evol.">
        <title>Scallop genome provides insights into evolution of bilaterian karyotype and development.</title>
        <authorList>
            <person name="Wang S."/>
            <person name="Zhang J."/>
            <person name="Jiao W."/>
            <person name="Li J."/>
            <person name="Xun X."/>
            <person name="Sun Y."/>
            <person name="Guo X."/>
            <person name="Huan P."/>
            <person name="Dong B."/>
            <person name="Zhang L."/>
            <person name="Hu X."/>
            <person name="Sun X."/>
            <person name="Wang J."/>
            <person name="Zhao C."/>
            <person name="Wang Y."/>
            <person name="Wang D."/>
            <person name="Huang X."/>
            <person name="Wang R."/>
            <person name="Lv J."/>
            <person name="Li Y."/>
            <person name="Zhang Z."/>
            <person name="Liu B."/>
            <person name="Lu W."/>
            <person name="Hui Y."/>
            <person name="Liang J."/>
            <person name="Zhou Z."/>
            <person name="Hou R."/>
            <person name="Li X."/>
            <person name="Liu Y."/>
            <person name="Li H."/>
            <person name="Ning X."/>
            <person name="Lin Y."/>
            <person name="Zhao L."/>
            <person name="Xing Q."/>
            <person name="Dou J."/>
            <person name="Li Y."/>
            <person name="Mao J."/>
            <person name="Guo H."/>
            <person name="Dou H."/>
            <person name="Li T."/>
            <person name="Mu C."/>
            <person name="Jiang W."/>
            <person name="Fu Q."/>
            <person name="Fu X."/>
            <person name="Miao Y."/>
            <person name="Liu J."/>
            <person name="Yu Q."/>
            <person name="Li R."/>
            <person name="Liao H."/>
            <person name="Li X."/>
            <person name="Kong Y."/>
            <person name="Jiang Z."/>
            <person name="Chourrout D."/>
            <person name="Li R."/>
            <person name="Bao Z."/>
        </authorList>
    </citation>
    <scope>NUCLEOTIDE SEQUENCE [LARGE SCALE GENOMIC DNA]</scope>
    <source>
        <strain evidence="6 7">PY_sf001</strain>
    </source>
</reference>
<dbReference type="GO" id="GO:0005509">
    <property type="term" value="F:calcium ion binding"/>
    <property type="evidence" value="ECO:0007669"/>
    <property type="project" value="InterPro"/>
</dbReference>
<protein>
    <submittedName>
        <fullName evidence="6">Calcium-binding protein CML20</fullName>
    </submittedName>
</protein>
<keyword evidence="3" id="KW-0106">Calcium</keyword>
<keyword evidence="2" id="KW-0677">Repeat</keyword>
<evidence type="ECO:0000259" key="5">
    <source>
        <dbReference type="PROSITE" id="PS50222"/>
    </source>
</evidence>
<evidence type="ECO:0000313" key="7">
    <source>
        <dbReference type="Proteomes" id="UP000242188"/>
    </source>
</evidence>
<dbReference type="InterPro" id="IPR051581">
    <property type="entry name" value="Ca-bind"/>
</dbReference>
<feature type="region of interest" description="Disordered" evidence="4">
    <location>
        <begin position="1"/>
        <end position="125"/>
    </location>
</feature>
<dbReference type="SUPFAM" id="SSF47473">
    <property type="entry name" value="EF-hand"/>
    <property type="match status" value="1"/>
</dbReference>
<evidence type="ECO:0000256" key="4">
    <source>
        <dbReference type="SAM" id="MobiDB-lite"/>
    </source>
</evidence>
<feature type="compositionally biased region" description="Polar residues" evidence="4">
    <location>
        <begin position="9"/>
        <end position="34"/>
    </location>
</feature>
<proteinExistence type="predicted"/>
<dbReference type="Proteomes" id="UP000242188">
    <property type="component" value="Unassembled WGS sequence"/>
</dbReference>
<dbReference type="Pfam" id="PF13499">
    <property type="entry name" value="EF-hand_7"/>
    <property type="match status" value="1"/>
</dbReference>
<dbReference type="Gene3D" id="1.10.238.10">
    <property type="entry name" value="EF-hand"/>
    <property type="match status" value="1"/>
</dbReference>
<sequence length="290" mass="34022">MPTCRFQRYTCQISIGSTKGRQQGTSGGTLTETVNKMADDKKDKKEEAKEKAKDEKKIEKKEEKMDKKTEEKKDEKKVEKKEEKVDKKTEEKKDEKKEEKKEEKVDKKTEEKKDEKTEEKVGANDDRKWPMSYQEEMEYLTQFEGVTHKQKLSYLNFFKMADTSKAGEITVFQFRDAVVKLGFCGQTFEVASMFVDLNPNEDRFVSIDEFMTEMCKEDSRKRTEKDMEAIFNQLDAKKDGLITPDEIVTFLKKNNRFMLDENIQSMIMKNDHDRDGGLSFKEFLVAATRK</sequence>
<name>A0A210PVJ2_MIZYE</name>
<feature type="domain" description="EF-hand" evidence="5">
    <location>
        <begin position="258"/>
        <end position="290"/>
    </location>
</feature>
<dbReference type="PROSITE" id="PS50222">
    <property type="entry name" value="EF_HAND_2"/>
    <property type="match status" value="3"/>
</dbReference>
<evidence type="ECO:0000313" key="6">
    <source>
        <dbReference type="EMBL" id="OWF40510.1"/>
    </source>
</evidence>
<dbReference type="PANTHER" id="PTHR34524:SF6">
    <property type="entry name" value="CALCYPHOSINE LIKE"/>
    <property type="match status" value="1"/>
</dbReference>
<dbReference type="STRING" id="6573.A0A210PVJ2"/>
<comment type="caution">
    <text evidence="6">The sequence shown here is derived from an EMBL/GenBank/DDBJ whole genome shotgun (WGS) entry which is preliminary data.</text>
</comment>
<dbReference type="OrthoDB" id="293868at2759"/>
<gene>
    <name evidence="6" type="ORF">KP79_PYT19049</name>
</gene>
<dbReference type="SMART" id="SM00054">
    <property type="entry name" value="EFh"/>
    <property type="match status" value="3"/>
</dbReference>
<dbReference type="PANTHER" id="PTHR34524">
    <property type="entry name" value="CALCYPHOSIN"/>
    <property type="match status" value="1"/>
</dbReference>
<feature type="domain" description="EF-hand" evidence="5">
    <location>
        <begin position="149"/>
        <end position="184"/>
    </location>
</feature>
<feature type="domain" description="EF-hand" evidence="5">
    <location>
        <begin position="222"/>
        <end position="257"/>
    </location>
</feature>
<dbReference type="AlphaFoldDB" id="A0A210PVJ2"/>
<dbReference type="EMBL" id="NEDP02005461">
    <property type="protein sequence ID" value="OWF40510.1"/>
    <property type="molecule type" value="Genomic_DNA"/>
</dbReference>
<evidence type="ECO:0000256" key="1">
    <source>
        <dbReference type="ARBA" id="ARBA00022723"/>
    </source>
</evidence>